<sequence>MPYPTSKSNPTSRASSTRASNPTLVPAGEFKRGKSKTPTPKLASGDNPPVRDARSGQESLSPRRGSEQSGSDGNPSKASLSVPPKPGRVDRQRYSPIFDGRLESVLSQPHETSSTPTTGPTATVPQSSSSSTSERFERARSSPEESGQSSSETRKDGGTTKSSPRSVLGNDPNVQNPPRDLSTSGRSLQNQPRKELSPFTLRDAKKVFSLLFNQIEHIVDGNGVIILDTLRSFITDQLSTFSVSCRRDITTPLSNSIQQTVDKTDNHFKSVKFSITNIANTCNSLSLQSQSSHSLLSELLQTVRSMQTMNTDKNTGISCDCEFNKLTIKEDIVECCTLLTSEVTTRLESYKKELSAIVDVKDKKLVQVVQELSARIESLSKEIKAIALDGMEKTGECVHSTRNDNPRIQNGNRETTTLPDRDPSHNDVMLFGISHEIKQLAEAVRSKNESCVTKSSVEQMIRDLSEEHRRDFSSLSTKLDQLLSQFRDDGAEVRASIGEINDRMDTSPVRSSGQAAQPGSNFRRRNNHYSIQPTNSDNFRNPQPINIQSVGISEMQKQLWAAVNKLDWPKFSGQGEYDHTEFIDWIDDCRDETSIPDEYIQVKLLSILTGVASQWYKTMRKDHKDEKWDFWREEIRKQYGTSNWMRKKQESFEKDRFIPGETPVSSWVTRQYRRLRAFEPQLSQQSINFCLLGLMDREVEYATKNAMQSTTADMSTLINVLEDIVDKTRLGRKRFSPKSIEKTPSKVIEGREKAPVTGDIKCYSCQKTGHTSRNCPSKVNNVGETREDFSSESEVDNDNDLVI</sequence>
<feature type="domain" description="CCHC-type" evidence="4">
    <location>
        <begin position="761"/>
        <end position="777"/>
    </location>
</feature>
<dbReference type="Proteomes" id="UP000324748">
    <property type="component" value="Unassembled WGS sequence"/>
</dbReference>
<dbReference type="Gene3D" id="4.10.60.10">
    <property type="entry name" value="Zinc finger, CCHC-type"/>
    <property type="match status" value="1"/>
</dbReference>
<keyword evidence="6" id="KW-1185">Reference proteome</keyword>
<dbReference type="GO" id="GO:0008270">
    <property type="term" value="F:zinc ion binding"/>
    <property type="evidence" value="ECO:0007669"/>
    <property type="project" value="UniProtKB-KW"/>
</dbReference>
<keyword evidence="2" id="KW-0862">Zinc</keyword>
<dbReference type="SUPFAM" id="SSF57756">
    <property type="entry name" value="Retrovirus zinc finger-like domains"/>
    <property type="match status" value="1"/>
</dbReference>
<dbReference type="GO" id="GO:0006397">
    <property type="term" value="P:mRNA processing"/>
    <property type="evidence" value="ECO:0007669"/>
    <property type="project" value="UniProtKB-KW"/>
</dbReference>
<name>A0A5B0Q9U9_PUCGR</name>
<evidence type="ECO:0000256" key="3">
    <source>
        <dbReference type="SAM" id="MobiDB-lite"/>
    </source>
</evidence>
<keyword evidence="2" id="KW-0863">Zinc-finger</keyword>
<dbReference type="GO" id="GO:0003676">
    <property type="term" value="F:nucleic acid binding"/>
    <property type="evidence" value="ECO:0007669"/>
    <property type="project" value="InterPro"/>
</dbReference>
<keyword evidence="2" id="KW-0479">Metal-binding</keyword>
<accession>A0A5B0Q9U9</accession>
<feature type="compositionally biased region" description="Low complexity" evidence="3">
    <location>
        <begin position="112"/>
        <end position="133"/>
    </location>
</feature>
<dbReference type="InterPro" id="IPR036875">
    <property type="entry name" value="Znf_CCHC_sf"/>
</dbReference>
<dbReference type="SMART" id="SM00343">
    <property type="entry name" value="ZnF_C2HC"/>
    <property type="match status" value="1"/>
</dbReference>
<reference evidence="5 6" key="1">
    <citation type="submission" date="2019-05" db="EMBL/GenBank/DDBJ databases">
        <title>Emergence of the Ug99 lineage of the wheat stem rust pathogen through somatic hybridization.</title>
        <authorList>
            <person name="Li F."/>
            <person name="Upadhyaya N.M."/>
            <person name="Sperschneider J."/>
            <person name="Matny O."/>
            <person name="Nguyen-Phuc H."/>
            <person name="Mago R."/>
            <person name="Raley C."/>
            <person name="Miller M.E."/>
            <person name="Silverstein K.A.T."/>
            <person name="Henningsen E."/>
            <person name="Hirsch C.D."/>
            <person name="Visser B."/>
            <person name="Pretorius Z.A."/>
            <person name="Steffenson B.J."/>
            <person name="Schwessinger B."/>
            <person name="Dodds P.N."/>
            <person name="Figueroa M."/>
        </authorList>
    </citation>
    <scope>NUCLEOTIDE SEQUENCE [LARGE SCALE GENOMIC DNA]</scope>
    <source>
        <strain evidence="5">21-0</strain>
    </source>
</reference>
<organism evidence="5 6">
    <name type="scientific">Puccinia graminis f. sp. tritici</name>
    <dbReference type="NCBI Taxonomy" id="56615"/>
    <lineage>
        <taxon>Eukaryota</taxon>
        <taxon>Fungi</taxon>
        <taxon>Dikarya</taxon>
        <taxon>Basidiomycota</taxon>
        <taxon>Pucciniomycotina</taxon>
        <taxon>Pucciniomycetes</taxon>
        <taxon>Pucciniales</taxon>
        <taxon>Pucciniaceae</taxon>
        <taxon>Puccinia</taxon>
    </lineage>
</organism>
<proteinExistence type="predicted"/>
<feature type="compositionally biased region" description="Polar residues" evidence="3">
    <location>
        <begin position="406"/>
        <end position="418"/>
    </location>
</feature>
<dbReference type="AlphaFoldDB" id="A0A5B0Q9U9"/>
<feature type="region of interest" description="Disordered" evidence="3">
    <location>
        <begin position="397"/>
        <end position="424"/>
    </location>
</feature>
<evidence type="ECO:0000313" key="5">
    <source>
        <dbReference type="EMBL" id="KAA1110020.1"/>
    </source>
</evidence>
<dbReference type="InterPro" id="IPR001878">
    <property type="entry name" value="Znf_CCHC"/>
</dbReference>
<dbReference type="PROSITE" id="PS50158">
    <property type="entry name" value="ZF_CCHC"/>
    <property type="match status" value="1"/>
</dbReference>
<dbReference type="Pfam" id="PF00098">
    <property type="entry name" value="zf-CCHC"/>
    <property type="match status" value="1"/>
</dbReference>
<feature type="compositionally biased region" description="Polar residues" evidence="3">
    <location>
        <begin position="1"/>
        <end position="23"/>
    </location>
</feature>
<feature type="region of interest" description="Disordered" evidence="3">
    <location>
        <begin position="1"/>
        <end position="197"/>
    </location>
</feature>
<protein>
    <recommendedName>
        <fullName evidence="4">CCHC-type domain-containing protein</fullName>
    </recommendedName>
</protein>
<dbReference type="OrthoDB" id="2507294at2759"/>
<evidence type="ECO:0000256" key="1">
    <source>
        <dbReference type="ARBA" id="ARBA00022664"/>
    </source>
</evidence>
<dbReference type="EMBL" id="VSWC01000027">
    <property type="protein sequence ID" value="KAA1110020.1"/>
    <property type="molecule type" value="Genomic_DNA"/>
</dbReference>
<feature type="compositionally biased region" description="Polar residues" evidence="3">
    <location>
        <begin position="67"/>
        <end position="79"/>
    </location>
</feature>
<evidence type="ECO:0000313" key="6">
    <source>
        <dbReference type="Proteomes" id="UP000324748"/>
    </source>
</evidence>
<evidence type="ECO:0000256" key="2">
    <source>
        <dbReference type="PROSITE-ProRule" id="PRU00047"/>
    </source>
</evidence>
<feature type="compositionally biased region" description="Acidic residues" evidence="3">
    <location>
        <begin position="790"/>
        <end position="803"/>
    </location>
</feature>
<feature type="region of interest" description="Disordered" evidence="3">
    <location>
        <begin position="503"/>
        <end position="544"/>
    </location>
</feature>
<keyword evidence="1" id="KW-0507">mRNA processing</keyword>
<feature type="compositionally biased region" description="Polar residues" evidence="3">
    <location>
        <begin position="508"/>
        <end position="520"/>
    </location>
</feature>
<comment type="caution">
    <text evidence="5">The sequence shown here is derived from an EMBL/GenBank/DDBJ whole genome shotgun (WGS) entry which is preliminary data.</text>
</comment>
<feature type="compositionally biased region" description="Polar residues" evidence="3">
    <location>
        <begin position="172"/>
        <end position="191"/>
    </location>
</feature>
<evidence type="ECO:0000259" key="4">
    <source>
        <dbReference type="PROSITE" id="PS50158"/>
    </source>
</evidence>
<feature type="region of interest" description="Disordered" evidence="3">
    <location>
        <begin position="768"/>
        <end position="803"/>
    </location>
</feature>
<feature type="compositionally biased region" description="Polar residues" evidence="3">
    <location>
        <begin position="768"/>
        <end position="783"/>
    </location>
</feature>
<feature type="compositionally biased region" description="Polar residues" evidence="3">
    <location>
        <begin position="528"/>
        <end position="544"/>
    </location>
</feature>
<feature type="compositionally biased region" description="Basic and acidic residues" evidence="3">
    <location>
        <begin position="134"/>
        <end position="143"/>
    </location>
</feature>
<gene>
    <name evidence="5" type="ORF">PGT21_006897</name>
</gene>